<accession>A0A4Z1CA09</accession>
<sequence>MSRVQKWLLTVLIVIGGGAGALAAVATSQVAVDTGAVATPALGWLFPLIIEGGAVVSVVLAWQRTAAGLSAAAEYSALLILLLLTVAVNATHADGSSWFGVLLAASPPVVLAGSVELLLRNMRTQRLPGCVSARPVGAERPSEHLSAPLAERPGDTSSAVPHKPAERLLSTPALSTERPAVVVSTERAPLSERSTSAQTSAQPVSTERAAAASTPRAPRVTTSAKPANAKPSAAEKQEHVAALLAENPEIKGPEVAARLGLGPSTARKYLKKAREAAAA</sequence>
<keyword evidence="2" id="KW-1133">Transmembrane helix</keyword>
<evidence type="ECO:0000313" key="5">
    <source>
        <dbReference type="Proteomes" id="UP000297496"/>
    </source>
</evidence>
<keyword evidence="2" id="KW-0472">Membrane</keyword>
<gene>
    <name evidence="4" type="ORF">EXE59_09820</name>
</gene>
<dbReference type="RefSeq" id="WP_135838743.1">
    <property type="nucleotide sequence ID" value="NZ_SRRO01000001.1"/>
</dbReference>
<dbReference type="AlphaFoldDB" id="A0A4Z1CA09"/>
<keyword evidence="5" id="KW-1185">Reference proteome</keyword>
<organism evidence="4 5">
    <name type="scientific">Nocardioides eburneiflavus</name>
    <dbReference type="NCBI Taxonomy" id="2518372"/>
    <lineage>
        <taxon>Bacteria</taxon>
        <taxon>Bacillati</taxon>
        <taxon>Actinomycetota</taxon>
        <taxon>Actinomycetes</taxon>
        <taxon>Propionibacteriales</taxon>
        <taxon>Nocardioidaceae</taxon>
        <taxon>Nocardioides</taxon>
    </lineage>
</organism>
<feature type="transmembrane region" description="Helical" evidence="2">
    <location>
        <begin position="44"/>
        <end position="63"/>
    </location>
</feature>
<feature type="chain" id="PRO_5021444971" evidence="3">
    <location>
        <begin position="24"/>
        <end position="279"/>
    </location>
</feature>
<keyword evidence="2" id="KW-0812">Transmembrane</keyword>
<comment type="caution">
    <text evidence="4">The sequence shown here is derived from an EMBL/GenBank/DDBJ whole genome shotgun (WGS) entry which is preliminary data.</text>
</comment>
<evidence type="ECO:0000256" key="2">
    <source>
        <dbReference type="SAM" id="Phobius"/>
    </source>
</evidence>
<protein>
    <submittedName>
        <fullName evidence="4">DUF2637 domain-containing protein</fullName>
    </submittedName>
</protein>
<dbReference type="Pfam" id="PF10935">
    <property type="entry name" value="DUF2637"/>
    <property type="match status" value="1"/>
</dbReference>
<dbReference type="OrthoDB" id="9930735at2"/>
<feature type="compositionally biased region" description="Polar residues" evidence="1">
    <location>
        <begin position="192"/>
        <end position="204"/>
    </location>
</feature>
<dbReference type="EMBL" id="SRRO01000001">
    <property type="protein sequence ID" value="TGN64216.1"/>
    <property type="molecule type" value="Genomic_DNA"/>
</dbReference>
<proteinExistence type="predicted"/>
<dbReference type="InterPro" id="IPR021235">
    <property type="entry name" value="DUF2637"/>
</dbReference>
<name>A0A4Z1CA09_9ACTN</name>
<reference evidence="4 5" key="1">
    <citation type="submission" date="2019-04" db="EMBL/GenBank/DDBJ databases">
        <title>Three New Species of Nocardioides, Nocardioides euryhalodurans sp. nov., Nocardioides seonyuensis sp. nov. and Nocardioides eburneoflavus sp. nov. Isolated from Soil.</title>
        <authorList>
            <person name="Roh S.G."/>
            <person name="Lee C."/>
            <person name="Kim M.-K."/>
            <person name="Kim S.B."/>
        </authorList>
    </citation>
    <scope>NUCLEOTIDE SEQUENCE [LARGE SCALE GENOMIC DNA]</scope>
    <source>
        <strain evidence="4 5">MMS17-SY213</strain>
    </source>
</reference>
<evidence type="ECO:0000256" key="1">
    <source>
        <dbReference type="SAM" id="MobiDB-lite"/>
    </source>
</evidence>
<keyword evidence="3" id="KW-0732">Signal</keyword>
<evidence type="ECO:0000313" key="4">
    <source>
        <dbReference type="EMBL" id="TGN64216.1"/>
    </source>
</evidence>
<feature type="compositionally biased region" description="Low complexity" evidence="1">
    <location>
        <begin position="205"/>
        <end position="232"/>
    </location>
</feature>
<feature type="region of interest" description="Disordered" evidence="1">
    <location>
        <begin position="132"/>
        <end position="238"/>
    </location>
</feature>
<evidence type="ECO:0000256" key="3">
    <source>
        <dbReference type="SAM" id="SignalP"/>
    </source>
</evidence>
<dbReference type="Proteomes" id="UP000297496">
    <property type="component" value="Unassembled WGS sequence"/>
</dbReference>
<feature type="transmembrane region" description="Helical" evidence="2">
    <location>
        <begin position="98"/>
        <end position="119"/>
    </location>
</feature>
<feature type="transmembrane region" description="Helical" evidence="2">
    <location>
        <begin position="75"/>
        <end position="92"/>
    </location>
</feature>
<feature type="signal peptide" evidence="3">
    <location>
        <begin position="1"/>
        <end position="23"/>
    </location>
</feature>